<keyword evidence="3" id="KW-0255">Endonuclease</keyword>
<reference evidence="8 9" key="1">
    <citation type="journal article" date="2016" name="Sci. Rep.">
        <title>Complete genome sequence and transcriptomic analysis of a novel marine strain Bacillus weihaiensis reveals the mechanism of brown algae degradation.</title>
        <authorList>
            <person name="Zhu Y."/>
            <person name="Chen P."/>
            <person name="Bao Y."/>
            <person name="Men Y."/>
            <person name="Zeng Y."/>
            <person name="Yang J."/>
            <person name="Sun J."/>
            <person name="Sun Y."/>
        </authorList>
    </citation>
    <scope>NUCLEOTIDE SEQUENCE [LARGE SCALE GENOMIC DNA]</scope>
    <source>
        <strain evidence="8 9">Alg07</strain>
    </source>
</reference>
<dbReference type="EMBL" id="CP016020">
    <property type="protein sequence ID" value="APH07067.1"/>
    <property type="molecule type" value="Genomic_DNA"/>
</dbReference>
<dbReference type="Pfam" id="PF08340">
    <property type="entry name" value="YicC-like_C"/>
    <property type="match status" value="1"/>
</dbReference>
<dbReference type="InterPro" id="IPR005229">
    <property type="entry name" value="YicC/YloC-like"/>
</dbReference>
<dbReference type="GO" id="GO:0004521">
    <property type="term" value="F:RNA endonuclease activity"/>
    <property type="evidence" value="ECO:0007669"/>
    <property type="project" value="InterPro"/>
</dbReference>
<dbReference type="InterPro" id="IPR013551">
    <property type="entry name" value="YicC-like_C"/>
</dbReference>
<evidence type="ECO:0000256" key="3">
    <source>
        <dbReference type="ARBA" id="ARBA00022759"/>
    </source>
</evidence>
<evidence type="ECO:0000313" key="8">
    <source>
        <dbReference type="EMBL" id="APH07067.1"/>
    </source>
</evidence>
<dbReference type="NCBIfam" id="TIGR00255">
    <property type="entry name" value="YicC/YloC family endoribonuclease"/>
    <property type="match status" value="1"/>
</dbReference>
<evidence type="ECO:0000256" key="5">
    <source>
        <dbReference type="ARBA" id="ARBA00035648"/>
    </source>
</evidence>
<dbReference type="PANTHER" id="PTHR30636:SF3">
    <property type="entry name" value="UPF0701 PROTEIN YICC"/>
    <property type="match status" value="1"/>
</dbReference>
<dbReference type="Proteomes" id="UP000181936">
    <property type="component" value="Chromosome"/>
</dbReference>
<dbReference type="KEGG" id="bwh:A9C19_11395"/>
<evidence type="ECO:0000259" key="7">
    <source>
        <dbReference type="Pfam" id="PF08340"/>
    </source>
</evidence>
<comment type="cofactor">
    <cofactor evidence="1">
        <name>a divalent metal cation</name>
        <dbReference type="ChEBI" id="CHEBI:60240"/>
    </cofactor>
</comment>
<feature type="domain" description="Endoribonuclease YicC-like N-terminal" evidence="6">
    <location>
        <begin position="2"/>
        <end position="156"/>
    </location>
</feature>
<organism evidence="8 9">
    <name type="scientific">Bacillus weihaiensis</name>
    <dbReference type="NCBI Taxonomy" id="1547283"/>
    <lineage>
        <taxon>Bacteria</taxon>
        <taxon>Bacillati</taxon>
        <taxon>Bacillota</taxon>
        <taxon>Bacilli</taxon>
        <taxon>Bacillales</taxon>
        <taxon>Bacillaceae</taxon>
        <taxon>Bacillus</taxon>
    </lineage>
</organism>
<evidence type="ECO:0000256" key="4">
    <source>
        <dbReference type="ARBA" id="ARBA00022801"/>
    </source>
</evidence>
<accession>A0A1L3MXK4</accession>
<name>A0A1L3MXK4_9BACI</name>
<keyword evidence="2" id="KW-0540">Nuclease</keyword>
<proteinExistence type="inferred from homology"/>
<gene>
    <name evidence="8" type="ORF">A9C19_11395</name>
</gene>
<dbReference type="PANTHER" id="PTHR30636">
    <property type="entry name" value="UPF0701 PROTEIN YICC"/>
    <property type="match status" value="1"/>
</dbReference>
<dbReference type="GO" id="GO:0016787">
    <property type="term" value="F:hydrolase activity"/>
    <property type="evidence" value="ECO:0007669"/>
    <property type="project" value="UniProtKB-KW"/>
</dbReference>
<sequence>MVSSMTGYGRASAQIQSCIVTVEIKTVNHRFLDVHLKIPKQFMMIEDQIKKVITSKINRGRVELFVNIEGEFTSNKKVHIDWDLMDQFVFSLGQLKEKYSIKEDISLQHLLHFQDGIEIQDTWNPTIDVEQEMILLVESAVSQLVKMREVEGARLEVDLSSRLLSLSHITNDLETIAPIVVSRYQEKLTKRVSEFVTGKIDENRIVTEVAIFADKADISEELTRIHSHLFQFTETLEKQEPIGRKLDFLVQELNREANTIGSKANDGLIAKNVVELKSIIEKLKEQVQNIE</sequence>
<dbReference type="AlphaFoldDB" id="A0A1L3MXK4"/>
<dbReference type="Pfam" id="PF03755">
    <property type="entry name" value="YicC-like_N"/>
    <property type="match status" value="1"/>
</dbReference>
<evidence type="ECO:0000313" key="9">
    <source>
        <dbReference type="Proteomes" id="UP000181936"/>
    </source>
</evidence>
<protein>
    <submittedName>
        <fullName evidence="8">YicC family protein</fullName>
    </submittedName>
</protein>
<keyword evidence="9" id="KW-1185">Reference proteome</keyword>
<dbReference type="InterPro" id="IPR013527">
    <property type="entry name" value="YicC-like_N"/>
</dbReference>
<keyword evidence="4" id="KW-0378">Hydrolase</keyword>
<dbReference type="STRING" id="1547283.A9C19_11395"/>
<dbReference type="OrthoDB" id="9771229at2"/>
<evidence type="ECO:0000256" key="2">
    <source>
        <dbReference type="ARBA" id="ARBA00022722"/>
    </source>
</evidence>
<feature type="domain" description="Endoribonuclease YicC-like C-terminal" evidence="7">
    <location>
        <begin position="175"/>
        <end position="291"/>
    </location>
</feature>
<evidence type="ECO:0000259" key="6">
    <source>
        <dbReference type="Pfam" id="PF03755"/>
    </source>
</evidence>
<comment type="similarity">
    <text evidence="5">Belongs to the YicC/YloC family.</text>
</comment>
<evidence type="ECO:0000256" key="1">
    <source>
        <dbReference type="ARBA" id="ARBA00001968"/>
    </source>
</evidence>